<reference evidence="3" key="1">
    <citation type="submission" date="2021-03" db="EMBL/GenBank/DDBJ databases">
        <title>Chromosome level genome of the anhydrobiotic midge Polypedilum vanderplanki.</title>
        <authorList>
            <person name="Yoshida Y."/>
            <person name="Kikawada T."/>
            <person name="Gusev O."/>
        </authorList>
    </citation>
    <scope>NUCLEOTIDE SEQUENCE</scope>
    <source>
        <strain evidence="3">NIAS01</strain>
        <tissue evidence="3">Whole body or cell culture</tissue>
    </source>
</reference>
<organism evidence="3 4">
    <name type="scientific">Polypedilum vanderplanki</name>
    <name type="common">Sleeping chironomid midge</name>
    <dbReference type="NCBI Taxonomy" id="319348"/>
    <lineage>
        <taxon>Eukaryota</taxon>
        <taxon>Metazoa</taxon>
        <taxon>Ecdysozoa</taxon>
        <taxon>Arthropoda</taxon>
        <taxon>Hexapoda</taxon>
        <taxon>Insecta</taxon>
        <taxon>Pterygota</taxon>
        <taxon>Neoptera</taxon>
        <taxon>Endopterygota</taxon>
        <taxon>Diptera</taxon>
        <taxon>Nematocera</taxon>
        <taxon>Chironomoidea</taxon>
        <taxon>Chironomidae</taxon>
        <taxon>Chironominae</taxon>
        <taxon>Polypedilum</taxon>
        <taxon>Polypedilum</taxon>
    </lineage>
</organism>
<feature type="signal peptide" evidence="2">
    <location>
        <begin position="1"/>
        <end position="28"/>
    </location>
</feature>
<evidence type="ECO:0000313" key="4">
    <source>
        <dbReference type="Proteomes" id="UP001107558"/>
    </source>
</evidence>
<feature type="transmembrane region" description="Helical" evidence="1">
    <location>
        <begin position="73"/>
        <end position="96"/>
    </location>
</feature>
<evidence type="ECO:0000256" key="1">
    <source>
        <dbReference type="SAM" id="Phobius"/>
    </source>
</evidence>
<keyword evidence="1" id="KW-1133">Transmembrane helix</keyword>
<proteinExistence type="predicted"/>
<dbReference type="Proteomes" id="UP001107558">
    <property type="component" value="Chromosome 2"/>
</dbReference>
<name>A0A9J6C7B7_POLVA</name>
<dbReference type="EMBL" id="JADBJN010000002">
    <property type="protein sequence ID" value="KAG5677847.1"/>
    <property type="molecule type" value="Genomic_DNA"/>
</dbReference>
<keyword evidence="2" id="KW-0732">Signal</keyword>
<comment type="caution">
    <text evidence="3">The sequence shown here is derived from an EMBL/GenBank/DDBJ whole genome shotgun (WGS) entry which is preliminary data.</text>
</comment>
<evidence type="ECO:0000256" key="2">
    <source>
        <dbReference type="SAM" id="SignalP"/>
    </source>
</evidence>
<dbReference type="OrthoDB" id="10511748at2759"/>
<feature type="chain" id="PRO_5039936728" evidence="2">
    <location>
        <begin position="29"/>
        <end position="128"/>
    </location>
</feature>
<keyword evidence="1" id="KW-0472">Membrane</keyword>
<evidence type="ECO:0000313" key="3">
    <source>
        <dbReference type="EMBL" id="KAG5677847.1"/>
    </source>
</evidence>
<accession>A0A9J6C7B7</accession>
<protein>
    <submittedName>
        <fullName evidence="3">Uncharacterized protein</fullName>
    </submittedName>
</protein>
<keyword evidence="1" id="KW-0812">Transmembrane</keyword>
<gene>
    <name evidence="3" type="ORF">PVAND_007567</name>
</gene>
<sequence length="128" mass="14949">MMNRQMNLNKFQCILFIIFVIFTVWINAQDIINGHDVWTDDDFQPNKTIWFNCTDSNGTVHYNEDCFDWLGNALLFLGAVGIIIVTLTCCCFWYCICSLCKVICCSERPREVIYTTYVYPVTPYTQIP</sequence>
<dbReference type="AlphaFoldDB" id="A0A9J6C7B7"/>
<keyword evidence="4" id="KW-1185">Reference proteome</keyword>